<evidence type="ECO:0000259" key="11">
    <source>
        <dbReference type="Pfam" id="PF01612"/>
    </source>
</evidence>
<feature type="region of interest" description="Disordered" evidence="10">
    <location>
        <begin position="30"/>
        <end position="87"/>
    </location>
</feature>
<dbReference type="PANTHER" id="PTHR13620">
    <property type="entry name" value="3-5 EXONUCLEASE"/>
    <property type="match status" value="1"/>
</dbReference>
<keyword evidence="6" id="KW-0460">Magnesium</keyword>
<reference evidence="13 14" key="1">
    <citation type="submission" date="2025-05" db="UniProtKB">
        <authorList>
            <consortium name="RefSeq"/>
        </authorList>
    </citation>
    <scope>IDENTIFICATION</scope>
    <source>
        <tissue evidence="13 14">Seedling</tissue>
    </source>
</reference>
<dbReference type="InterPro" id="IPR051132">
    <property type="entry name" value="3-5_Exonuclease_domain"/>
</dbReference>
<accession>A0ABM4A448</accession>
<keyword evidence="2" id="KW-0540">Nuclease</keyword>
<dbReference type="GeneID" id="107422364"/>
<comment type="subcellular location">
    <subcellularLocation>
        <location evidence="1">Nucleus</location>
    </subcellularLocation>
</comment>
<evidence type="ECO:0000256" key="2">
    <source>
        <dbReference type="ARBA" id="ARBA00022722"/>
    </source>
</evidence>
<evidence type="ECO:0000256" key="10">
    <source>
        <dbReference type="SAM" id="MobiDB-lite"/>
    </source>
</evidence>
<dbReference type="InterPro" id="IPR002562">
    <property type="entry name" value="3'-5'_exonuclease_dom"/>
</dbReference>
<dbReference type="RefSeq" id="XP_060671504.1">
    <property type="nucleotide sequence ID" value="XM_060815521.1"/>
</dbReference>
<dbReference type="InterPro" id="IPR012337">
    <property type="entry name" value="RNaseH-like_sf"/>
</dbReference>
<keyword evidence="4" id="KW-0378">Hydrolase</keyword>
<keyword evidence="3" id="KW-0479">Metal-binding</keyword>
<feature type="compositionally biased region" description="Gly residues" evidence="10">
    <location>
        <begin position="71"/>
        <end position="80"/>
    </location>
</feature>
<dbReference type="Pfam" id="PF01612">
    <property type="entry name" value="DNA_pol_A_exo1"/>
    <property type="match status" value="1"/>
</dbReference>
<name>A0ABM4A448_ZIZJJ</name>
<evidence type="ECO:0000313" key="12">
    <source>
        <dbReference type="Proteomes" id="UP001652623"/>
    </source>
</evidence>
<feature type="domain" description="3'-5' exonuclease" evidence="11">
    <location>
        <begin position="118"/>
        <end position="251"/>
    </location>
</feature>
<evidence type="ECO:0000313" key="13">
    <source>
        <dbReference type="RefSeq" id="XP_060671503.1"/>
    </source>
</evidence>
<evidence type="ECO:0000256" key="6">
    <source>
        <dbReference type="ARBA" id="ARBA00022842"/>
    </source>
</evidence>
<gene>
    <name evidence="13 14" type="primary">LOC107422364</name>
</gene>
<evidence type="ECO:0000256" key="1">
    <source>
        <dbReference type="ARBA" id="ARBA00004123"/>
    </source>
</evidence>
<evidence type="ECO:0000256" key="9">
    <source>
        <dbReference type="ARBA" id="ARBA00042761"/>
    </source>
</evidence>
<keyword evidence="12" id="KW-1185">Reference proteome</keyword>
<dbReference type="PANTHER" id="PTHR13620:SF109">
    <property type="entry name" value="3'-5' EXONUCLEASE"/>
    <property type="match status" value="1"/>
</dbReference>
<keyword evidence="5" id="KW-0269">Exonuclease</keyword>
<evidence type="ECO:0000256" key="5">
    <source>
        <dbReference type="ARBA" id="ARBA00022839"/>
    </source>
</evidence>
<evidence type="ECO:0000313" key="14">
    <source>
        <dbReference type="RefSeq" id="XP_060671504.1"/>
    </source>
</evidence>
<evidence type="ECO:0000256" key="4">
    <source>
        <dbReference type="ARBA" id="ARBA00022801"/>
    </source>
</evidence>
<proteinExistence type="predicted"/>
<dbReference type="SUPFAM" id="SSF53098">
    <property type="entry name" value="Ribonuclease H-like"/>
    <property type="match status" value="1"/>
</dbReference>
<sequence length="315" mass="34536">MDNQHHHRNHTNSVTTFSFISDWDDEPFTDEDLQAIEAALQSASKRPQPSSSHNYDDNDDHNSGGADPPTDGGGGGGGGGGRRRRCPVPFSLSPCQANLRMRYPVMKFGGQITYSRTAVEVEAAAMELLNTVGAKNRDVGEAAVRFDIEWRPTFKKGFSPGKAAVLQICGNTSHCHVMHIIHSGIPQSLSLLLENSTLLKVGVGIGNDAVKVYKDYNVAVKAVKDLSYLAKRKLGESQRWGLGSLTETLISNQILLLGTLVLLVTRMFFKVEMGSKPKLFAVIRGSHKLPKPNIIRLGNWEADVLSRKQLRVCCQ</sequence>
<dbReference type="Proteomes" id="UP001652623">
    <property type="component" value="Chromosome 3"/>
</dbReference>
<keyword evidence="7" id="KW-0539">Nucleus</keyword>
<dbReference type="RefSeq" id="XP_060671503.1">
    <property type="nucleotide sequence ID" value="XM_060815520.1"/>
</dbReference>
<evidence type="ECO:0000256" key="3">
    <source>
        <dbReference type="ARBA" id="ARBA00022723"/>
    </source>
</evidence>
<evidence type="ECO:0000256" key="8">
    <source>
        <dbReference type="ARBA" id="ARBA00040531"/>
    </source>
</evidence>
<organism evidence="12 13">
    <name type="scientific">Ziziphus jujuba</name>
    <name type="common">Chinese jujube</name>
    <name type="synonym">Ziziphus sativa</name>
    <dbReference type="NCBI Taxonomy" id="326968"/>
    <lineage>
        <taxon>Eukaryota</taxon>
        <taxon>Viridiplantae</taxon>
        <taxon>Streptophyta</taxon>
        <taxon>Embryophyta</taxon>
        <taxon>Tracheophyta</taxon>
        <taxon>Spermatophyta</taxon>
        <taxon>Magnoliopsida</taxon>
        <taxon>eudicotyledons</taxon>
        <taxon>Gunneridae</taxon>
        <taxon>Pentapetalae</taxon>
        <taxon>rosids</taxon>
        <taxon>fabids</taxon>
        <taxon>Rosales</taxon>
        <taxon>Rhamnaceae</taxon>
        <taxon>Paliureae</taxon>
        <taxon>Ziziphus</taxon>
    </lineage>
</organism>
<protein>
    <recommendedName>
        <fullName evidence="8">3'-5' exonuclease</fullName>
    </recommendedName>
    <alternativeName>
        <fullName evidence="9">Werner Syndrome-like exonuclease</fullName>
    </alternativeName>
</protein>
<evidence type="ECO:0000256" key="7">
    <source>
        <dbReference type="ARBA" id="ARBA00023242"/>
    </source>
</evidence>
<dbReference type="CDD" id="cd06141">
    <property type="entry name" value="WRN_exo"/>
    <property type="match status" value="1"/>
</dbReference>
<dbReference type="Gene3D" id="3.30.420.10">
    <property type="entry name" value="Ribonuclease H-like superfamily/Ribonuclease H"/>
    <property type="match status" value="1"/>
</dbReference>
<dbReference type="InterPro" id="IPR036397">
    <property type="entry name" value="RNaseH_sf"/>
</dbReference>